<dbReference type="AlphaFoldDB" id="A0A227NX99"/>
<proteinExistence type="predicted"/>
<feature type="transmembrane region" description="Helical" evidence="1">
    <location>
        <begin position="52"/>
        <end position="70"/>
    </location>
</feature>
<feature type="transmembrane region" description="Helical" evidence="1">
    <location>
        <begin position="114"/>
        <end position="138"/>
    </location>
</feature>
<organism evidence="2 3">
    <name type="scientific">Flavobacterium araucananum</name>
    <dbReference type="NCBI Taxonomy" id="946678"/>
    <lineage>
        <taxon>Bacteria</taxon>
        <taxon>Pseudomonadati</taxon>
        <taxon>Bacteroidota</taxon>
        <taxon>Flavobacteriia</taxon>
        <taxon>Flavobacteriales</taxon>
        <taxon>Flavobacteriaceae</taxon>
        <taxon>Flavobacterium</taxon>
    </lineage>
</organism>
<protein>
    <submittedName>
        <fullName evidence="2">Uncharacterized protein</fullName>
    </submittedName>
</protein>
<evidence type="ECO:0000313" key="2">
    <source>
        <dbReference type="EMBL" id="OXG02327.1"/>
    </source>
</evidence>
<reference evidence="2 3" key="1">
    <citation type="submission" date="2016-11" db="EMBL/GenBank/DDBJ databases">
        <title>Whole genomes of Flavobacteriaceae.</title>
        <authorList>
            <person name="Stine C."/>
            <person name="Li C."/>
            <person name="Tadesse D."/>
        </authorList>
    </citation>
    <scope>NUCLEOTIDE SEQUENCE [LARGE SCALE GENOMIC DNA]</scope>
    <source>
        <strain evidence="2 3">DSM 24704</strain>
    </source>
</reference>
<keyword evidence="1" id="KW-1133">Transmembrane helix</keyword>
<evidence type="ECO:0000256" key="1">
    <source>
        <dbReference type="SAM" id="Phobius"/>
    </source>
</evidence>
<evidence type="ECO:0000313" key="3">
    <source>
        <dbReference type="Proteomes" id="UP000214684"/>
    </source>
</evidence>
<sequence>MEKSVFEEVPTEKIYSENAIRIGTFLGGPLVAGYFIAENFSVFNDFDKVKKTWIITVLSTIFIFGLIFLIPENINIPNIIFPIIYMSVASYLAKRFQEEKINEHKKNGGQEFGGWRTAGISLLGCIVTVAVLLGVSFLNEAANGRLTESTKKYGTMNHEIAYQSNINENEADKIADAFKKENFFDESITKYIYLEKTDKSYEISISCNESIHNDLASYLSFVELRNDMQKHFPNDKIIFKLVVDDLDNVVKRIE</sequence>
<comment type="caution">
    <text evidence="2">The sequence shown here is derived from an EMBL/GenBank/DDBJ whole genome shotgun (WGS) entry which is preliminary data.</text>
</comment>
<keyword evidence="1" id="KW-0472">Membrane</keyword>
<dbReference type="EMBL" id="MUGS01000044">
    <property type="protein sequence ID" value="OXG02327.1"/>
    <property type="molecule type" value="Genomic_DNA"/>
</dbReference>
<feature type="transmembrane region" description="Helical" evidence="1">
    <location>
        <begin position="20"/>
        <end position="40"/>
    </location>
</feature>
<feature type="transmembrane region" description="Helical" evidence="1">
    <location>
        <begin position="76"/>
        <end position="93"/>
    </location>
</feature>
<keyword evidence="3" id="KW-1185">Reference proteome</keyword>
<accession>A0A227NX99</accession>
<name>A0A227NX99_9FLAO</name>
<dbReference type="Proteomes" id="UP000214684">
    <property type="component" value="Unassembled WGS sequence"/>
</dbReference>
<keyword evidence="1" id="KW-0812">Transmembrane</keyword>
<gene>
    <name evidence="2" type="ORF">B0A64_18625</name>
</gene>